<dbReference type="Gene3D" id="3.40.50.150">
    <property type="entry name" value="Vaccinia Virus protein VP39"/>
    <property type="match status" value="1"/>
</dbReference>
<name>A0A078B461_STYLE</name>
<dbReference type="Proteomes" id="UP000039865">
    <property type="component" value="Unassembled WGS sequence"/>
</dbReference>
<gene>
    <name evidence="1" type="primary">Contig13863.g14794</name>
    <name evidence="1" type="ORF">STYLEM_18164</name>
</gene>
<dbReference type="EMBL" id="CCKQ01017162">
    <property type="protein sequence ID" value="CDW89036.1"/>
    <property type="molecule type" value="Genomic_DNA"/>
</dbReference>
<organism evidence="1 2">
    <name type="scientific">Stylonychia lemnae</name>
    <name type="common">Ciliate</name>
    <dbReference type="NCBI Taxonomy" id="5949"/>
    <lineage>
        <taxon>Eukaryota</taxon>
        <taxon>Sar</taxon>
        <taxon>Alveolata</taxon>
        <taxon>Ciliophora</taxon>
        <taxon>Intramacronucleata</taxon>
        <taxon>Spirotrichea</taxon>
        <taxon>Stichotrichia</taxon>
        <taxon>Sporadotrichida</taxon>
        <taxon>Oxytrichidae</taxon>
        <taxon>Stylonychinae</taxon>
        <taxon>Stylonychia</taxon>
    </lineage>
</organism>
<sequence>MLNGMQEKLKLQRVIRFLDLGCGYGYSTLAFALMVDKVIKADQQMSFLGIDLHHDFIEKCTTLTILEKIIKNQASLIQQTLDLRHRQRLFRIKDKKNDLDKSLDQDYFNTYMRQQKIELFIEQLQHLEQQFKDLKQKNFGSSEIKLTEVLKVPEIAQVLVQIRDRKTKVQKLELAMKDSLEGMNKENKED</sequence>
<dbReference type="InterPro" id="IPR029063">
    <property type="entry name" value="SAM-dependent_MTases_sf"/>
</dbReference>
<evidence type="ECO:0000313" key="1">
    <source>
        <dbReference type="EMBL" id="CDW89036.1"/>
    </source>
</evidence>
<evidence type="ECO:0008006" key="3">
    <source>
        <dbReference type="Google" id="ProtNLM"/>
    </source>
</evidence>
<accession>A0A078B461</accession>
<keyword evidence="2" id="KW-1185">Reference proteome</keyword>
<protein>
    <recommendedName>
        <fullName evidence="3">Methyltransferase domain-containing protein</fullName>
    </recommendedName>
</protein>
<proteinExistence type="predicted"/>
<dbReference type="SUPFAM" id="SSF53335">
    <property type="entry name" value="S-adenosyl-L-methionine-dependent methyltransferases"/>
    <property type="match status" value="1"/>
</dbReference>
<dbReference type="OrthoDB" id="10656169at2759"/>
<dbReference type="Pfam" id="PF01135">
    <property type="entry name" value="PCMT"/>
    <property type="match status" value="1"/>
</dbReference>
<evidence type="ECO:0000313" key="2">
    <source>
        <dbReference type="Proteomes" id="UP000039865"/>
    </source>
</evidence>
<dbReference type="InParanoid" id="A0A078B461"/>
<reference evidence="1 2" key="1">
    <citation type="submission" date="2014-06" db="EMBL/GenBank/DDBJ databases">
        <authorList>
            <person name="Swart Estienne"/>
        </authorList>
    </citation>
    <scope>NUCLEOTIDE SEQUENCE [LARGE SCALE GENOMIC DNA]</scope>
    <source>
        <strain evidence="1 2">130c</strain>
    </source>
</reference>
<dbReference type="AlphaFoldDB" id="A0A078B461"/>